<keyword evidence="5 12" id="KW-0235">DNA replication</keyword>
<keyword evidence="9" id="KW-0460">Magnesium</keyword>
<dbReference type="FunFam" id="3.90.980.10:FF:000001">
    <property type="entry name" value="DNA primase"/>
    <property type="match status" value="1"/>
</dbReference>
<gene>
    <name evidence="12" type="primary">dnaG</name>
    <name evidence="16" type="ORF">GE300_03070</name>
</gene>
<dbReference type="GO" id="GO:1990077">
    <property type="term" value="C:primosome complex"/>
    <property type="evidence" value="ECO:0007669"/>
    <property type="project" value="UniProtKB-KW"/>
</dbReference>
<dbReference type="Pfam" id="PF08275">
    <property type="entry name" value="DNAG_N"/>
    <property type="match status" value="1"/>
</dbReference>
<evidence type="ECO:0000256" key="5">
    <source>
        <dbReference type="ARBA" id="ARBA00022705"/>
    </source>
</evidence>
<dbReference type="EC" id="2.7.7.101" evidence="12"/>
<dbReference type="CDD" id="cd03364">
    <property type="entry name" value="TOPRIM_DnaG_primases"/>
    <property type="match status" value="1"/>
</dbReference>
<keyword evidence="11 12" id="KW-0804">Transcription</keyword>
<keyword evidence="17" id="KW-1185">Reference proteome</keyword>
<feature type="region of interest" description="Disordered" evidence="14">
    <location>
        <begin position="455"/>
        <end position="484"/>
    </location>
</feature>
<dbReference type="Gene3D" id="3.90.980.10">
    <property type="entry name" value="DNA primase, catalytic core, N-terminal domain"/>
    <property type="match status" value="1"/>
</dbReference>
<name>A0A6L5YXC4_9RHOB</name>
<dbReference type="InterPro" id="IPR037068">
    <property type="entry name" value="DNA_primase_core_N_sf"/>
</dbReference>
<dbReference type="PANTHER" id="PTHR30313">
    <property type="entry name" value="DNA PRIMASE"/>
    <property type="match status" value="1"/>
</dbReference>
<keyword evidence="8 12" id="KW-0862">Zinc</keyword>
<evidence type="ECO:0000256" key="2">
    <source>
        <dbReference type="ARBA" id="ARBA00022515"/>
    </source>
</evidence>
<reference evidence="16 17" key="1">
    <citation type="submission" date="2019-10" db="EMBL/GenBank/DDBJ databases">
        <title>Cognatihalovulum marinum gen. nov. sp. nov., a new member of the family Rhodobacteraceae isolated from deep seawater of the Northwest Indian Ocean.</title>
        <authorList>
            <person name="Ruan C."/>
            <person name="Wang J."/>
            <person name="Zheng X."/>
            <person name="Song L."/>
            <person name="Zhu Y."/>
            <person name="Huang Y."/>
            <person name="Lu Z."/>
            <person name="Du W."/>
            <person name="Huang L."/>
            <person name="Dai X."/>
        </authorList>
    </citation>
    <scope>NUCLEOTIDE SEQUENCE [LARGE SCALE GENOMIC DNA]</scope>
    <source>
        <strain evidence="16 17">2CG4</strain>
    </source>
</reference>
<keyword evidence="3 12" id="KW-0808">Transferase</keyword>
<dbReference type="InterPro" id="IPR013264">
    <property type="entry name" value="DNAG_N"/>
</dbReference>
<evidence type="ECO:0000256" key="11">
    <source>
        <dbReference type="ARBA" id="ARBA00023163"/>
    </source>
</evidence>
<dbReference type="GO" id="GO:0003899">
    <property type="term" value="F:DNA-directed RNA polymerase activity"/>
    <property type="evidence" value="ECO:0007669"/>
    <property type="project" value="UniProtKB-UniRule"/>
</dbReference>
<comment type="similarity">
    <text evidence="12">Belongs to the DnaG primase family.</text>
</comment>
<dbReference type="PANTHER" id="PTHR30313:SF2">
    <property type="entry name" value="DNA PRIMASE"/>
    <property type="match status" value="1"/>
</dbReference>
<dbReference type="SMART" id="SM00400">
    <property type="entry name" value="ZnF_CHCC"/>
    <property type="match status" value="1"/>
</dbReference>
<dbReference type="InterPro" id="IPR036977">
    <property type="entry name" value="DNA_primase_Znf_CHC2"/>
</dbReference>
<keyword evidence="2 12" id="KW-0639">Primosome</keyword>
<dbReference type="InterPro" id="IPR002694">
    <property type="entry name" value="Znf_CHC2"/>
</dbReference>
<dbReference type="EMBL" id="WIND01000001">
    <property type="protein sequence ID" value="MSU88600.1"/>
    <property type="molecule type" value="Genomic_DNA"/>
</dbReference>
<dbReference type="Gene3D" id="3.40.1360.10">
    <property type="match status" value="1"/>
</dbReference>
<dbReference type="SMART" id="SM00493">
    <property type="entry name" value="TOPRIM"/>
    <property type="match status" value="1"/>
</dbReference>
<feature type="region of interest" description="Disordered" evidence="14">
    <location>
        <begin position="648"/>
        <end position="672"/>
    </location>
</feature>
<keyword evidence="10 12" id="KW-0238">DNA-binding</keyword>
<comment type="domain">
    <text evidence="12">Contains an N-terminal zinc-binding domain, a central core domain that contains the primase activity, and a C-terminal DnaB-binding domain.</text>
</comment>
<evidence type="ECO:0000256" key="8">
    <source>
        <dbReference type="ARBA" id="ARBA00022833"/>
    </source>
</evidence>
<dbReference type="SUPFAM" id="SSF57783">
    <property type="entry name" value="Zinc beta-ribbon"/>
    <property type="match status" value="1"/>
</dbReference>
<dbReference type="AlphaFoldDB" id="A0A6L5YXC4"/>
<evidence type="ECO:0000256" key="9">
    <source>
        <dbReference type="ARBA" id="ARBA00022842"/>
    </source>
</evidence>
<dbReference type="InterPro" id="IPR006171">
    <property type="entry name" value="TOPRIM_dom"/>
</dbReference>
<accession>A0A6L5YXC4</accession>
<evidence type="ECO:0000256" key="14">
    <source>
        <dbReference type="SAM" id="MobiDB-lite"/>
    </source>
</evidence>
<evidence type="ECO:0000256" key="3">
    <source>
        <dbReference type="ARBA" id="ARBA00022679"/>
    </source>
</evidence>
<evidence type="ECO:0000256" key="4">
    <source>
        <dbReference type="ARBA" id="ARBA00022695"/>
    </source>
</evidence>
<keyword evidence="4 12" id="KW-0548">Nucleotidyltransferase</keyword>
<sequence length="687" mass="74405">MALPDGFLDELRNRVSIAQVAGRKVTWDTRKSNAAKGDMWAPCPFHGEKTASFHVDDAKGFYYCFGCHAKGDALSFVRETENVGFMDAVEILASEAGMTMPAPDPQAQKRAEQRAGLAEVMEMAVAWTRLQLSTAAAQAARDYLAQRGLTPETLKRFEIGFAPDSRGAMLGHLRDKGVPEADIVAAGLAIKPDDGGAAYDRFRGRIMFPIRDARGRAIAFGGRAMDPNARAKYLNSPETALFDKGRALYNIKAAREASGRSGALIVAEGYMDVIALAQAGLAHAVAPLGTAITDNQLQMLWRICPEPVIALDGDRAGIDAAIRLIDVALPLLEPGRALRFCVLPQGQDPDDLIKAEGAAAMQALLEKAVPMVDLLWRRETEGRSFDSPERRAALDARLRDSLKLIRDPILQSHYRDAIREKRAELFGPTGGRAPDRGFGNGRGYGGGYEDGYRGGNGGGFGGGSGRRNGRPFQGRNPMAPPLPSTRASILARRDADVTVSAARIRESAILLGCLNHPSLLAEIEPELDALRFLCPDLDALRRRILQVAEAALHADGITDDGSALRAEVIRLHGSDPADILMAVGQVRDNPHLRPAATPESALLVIREEMTKHRAAQGAEAERLEAETEITGVADEGLTWRLQQAAAAREASMRSRASDPRGGEEDTAALSNALQDMIEREIWRKRRE</sequence>
<comment type="catalytic activity">
    <reaction evidence="12">
        <text>ssDNA + n NTP = ssDNA/pppN(pN)n-1 hybrid + (n-1) diphosphate.</text>
        <dbReference type="EC" id="2.7.7.101"/>
    </reaction>
</comment>
<comment type="function">
    <text evidence="12">RNA polymerase that catalyzes the synthesis of short RNA molecules used as primers for DNA polymerase during DNA replication.</text>
</comment>
<dbReference type="NCBIfam" id="TIGR01391">
    <property type="entry name" value="dnaG"/>
    <property type="match status" value="1"/>
</dbReference>
<dbReference type="InterPro" id="IPR034151">
    <property type="entry name" value="TOPRIM_DnaG_bac"/>
</dbReference>
<dbReference type="InterPro" id="IPR019475">
    <property type="entry name" value="DNA_primase_DnaB-bd"/>
</dbReference>
<evidence type="ECO:0000256" key="13">
    <source>
        <dbReference type="PIRSR" id="PIRSR002811-1"/>
    </source>
</evidence>
<evidence type="ECO:0000313" key="17">
    <source>
        <dbReference type="Proteomes" id="UP000474957"/>
    </source>
</evidence>
<dbReference type="GO" id="GO:0003677">
    <property type="term" value="F:DNA binding"/>
    <property type="evidence" value="ECO:0007669"/>
    <property type="project" value="UniProtKB-KW"/>
</dbReference>
<dbReference type="Pfam" id="PF13155">
    <property type="entry name" value="Toprim_2"/>
    <property type="match status" value="1"/>
</dbReference>
<dbReference type="SUPFAM" id="SSF56731">
    <property type="entry name" value="DNA primase core"/>
    <property type="match status" value="1"/>
</dbReference>
<evidence type="ECO:0000259" key="15">
    <source>
        <dbReference type="PROSITE" id="PS50880"/>
    </source>
</evidence>
<evidence type="ECO:0000256" key="1">
    <source>
        <dbReference type="ARBA" id="ARBA00022478"/>
    </source>
</evidence>
<comment type="cofactor">
    <cofactor evidence="12 13">
        <name>Zn(2+)</name>
        <dbReference type="ChEBI" id="CHEBI:29105"/>
    </cofactor>
    <text evidence="12 13">Binds 1 zinc ion per monomer.</text>
</comment>
<feature type="domain" description="Toprim" evidence="15">
    <location>
        <begin position="262"/>
        <end position="344"/>
    </location>
</feature>
<organism evidence="16 17">
    <name type="scientific">Halovulum marinum</name>
    <dbReference type="NCBI Taxonomy" id="2662447"/>
    <lineage>
        <taxon>Bacteria</taxon>
        <taxon>Pseudomonadati</taxon>
        <taxon>Pseudomonadota</taxon>
        <taxon>Alphaproteobacteria</taxon>
        <taxon>Rhodobacterales</taxon>
        <taxon>Paracoccaceae</taxon>
        <taxon>Halovulum</taxon>
    </lineage>
</organism>
<evidence type="ECO:0000313" key="16">
    <source>
        <dbReference type="EMBL" id="MSU88600.1"/>
    </source>
</evidence>
<dbReference type="InterPro" id="IPR030846">
    <property type="entry name" value="DnaG_bac"/>
</dbReference>
<feature type="compositionally biased region" description="Gly residues" evidence="14">
    <location>
        <begin position="455"/>
        <end position="466"/>
    </location>
</feature>
<dbReference type="Proteomes" id="UP000474957">
    <property type="component" value="Unassembled WGS sequence"/>
</dbReference>
<dbReference type="FunFam" id="3.40.1360.10:FF:000002">
    <property type="entry name" value="DNA primase"/>
    <property type="match status" value="1"/>
</dbReference>
<dbReference type="GO" id="GO:0005737">
    <property type="term" value="C:cytoplasm"/>
    <property type="evidence" value="ECO:0007669"/>
    <property type="project" value="TreeGrafter"/>
</dbReference>
<keyword evidence="6 12" id="KW-0479">Metal-binding</keyword>
<keyword evidence="7 12" id="KW-0863">Zinc-finger</keyword>
<comment type="subunit">
    <text evidence="12">Monomer. Interacts with DnaB.</text>
</comment>
<dbReference type="PROSITE" id="PS50880">
    <property type="entry name" value="TOPRIM"/>
    <property type="match status" value="1"/>
</dbReference>
<dbReference type="InterPro" id="IPR050219">
    <property type="entry name" value="DnaG_primase"/>
</dbReference>
<proteinExistence type="inferred from homology"/>
<evidence type="ECO:0000256" key="7">
    <source>
        <dbReference type="ARBA" id="ARBA00022771"/>
    </source>
</evidence>
<dbReference type="InterPro" id="IPR006295">
    <property type="entry name" value="DNA_primase_DnaG"/>
</dbReference>
<dbReference type="Gene3D" id="3.90.580.10">
    <property type="entry name" value="Zinc finger, CHC2-type domain"/>
    <property type="match status" value="1"/>
</dbReference>
<evidence type="ECO:0000256" key="6">
    <source>
        <dbReference type="ARBA" id="ARBA00022723"/>
    </source>
</evidence>
<evidence type="ECO:0000256" key="10">
    <source>
        <dbReference type="ARBA" id="ARBA00023125"/>
    </source>
</evidence>
<comment type="caution">
    <text evidence="16">The sequence shown here is derived from an EMBL/GenBank/DDBJ whole genome shotgun (WGS) entry which is preliminary data.</text>
</comment>
<feature type="compositionally biased region" description="Basic and acidic residues" evidence="14">
    <location>
        <begin position="650"/>
        <end position="663"/>
    </location>
</feature>
<dbReference type="Pfam" id="PF10410">
    <property type="entry name" value="DnaB_bind"/>
    <property type="match status" value="1"/>
</dbReference>
<dbReference type="GO" id="GO:0008270">
    <property type="term" value="F:zinc ion binding"/>
    <property type="evidence" value="ECO:0007669"/>
    <property type="project" value="UniProtKB-UniRule"/>
</dbReference>
<dbReference type="GO" id="GO:0000428">
    <property type="term" value="C:DNA-directed RNA polymerase complex"/>
    <property type="evidence" value="ECO:0007669"/>
    <property type="project" value="UniProtKB-KW"/>
</dbReference>
<evidence type="ECO:0000256" key="12">
    <source>
        <dbReference type="HAMAP-Rule" id="MF_00974"/>
    </source>
</evidence>
<dbReference type="HAMAP" id="MF_00974">
    <property type="entry name" value="DNA_primase_DnaG"/>
    <property type="match status" value="1"/>
</dbReference>
<dbReference type="Pfam" id="PF01807">
    <property type="entry name" value="Zn_ribbon_DnaG"/>
    <property type="match status" value="1"/>
</dbReference>
<dbReference type="RefSeq" id="WP_154444709.1">
    <property type="nucleotide sequence ID" value="NZ_WIND01000001.1"/>
</dbReference>
<dbReference type="GO" id="GO:0006269">
    <property type="term" value="P:DNA replication, synthesis of primer"/>
    <property type="evidence" value="ECO:0007669"/>
    <property type="project" value="UniProtKB-UniRule"/>
</dbReference>
<protein>
    <recommendedName>
        <fullName evidence="12">DNA primase</fullName>
        <ecNumber evidence="12">2.7.7.101</ecNumber>
    </recommendedName>
</protein>
<keyword evidence="1 12" id="KW-0240">DNA-directed RNA polymerase</keyword>
<feature type="zinc finger region" description="CHC2-type" evidence="12 13">
    <location>
        <begin position="43"/>
        <end position="67"/>
    </location>
</feature>